<gene>
    <name evidence="2" type="ORF">DERYTH_LOCUS21027</name>
</gene>
<protein>
    <submittedName>
        <fullName evidence="2">7811_t:CDS:1</fullName>
    </submittedName>
</protein>
<feature type="non-terminal residue" evidence="2">
    <location>
        <position position="1"/>
    </location>
</feature>
<evidence type="ECO:0000313" key="3">
    <source>
        <dbReference type="Proteomes" id="UP000789405"/>
    </source>
</evidence>
<dbReference type="EMBL" id="CAJVPY010025981">
    <property type="protein sequence ID" value="CAG8789045.1"/>
    <property type="molecule type" value="Genomic_DNA"/>
</dbReference>
<accession>A0A9N9JPY6</accession>
<reference evidence="2" key="1">
    <citation type="submission" date="2021-06" db="EMBL/GenBank/DDBJ databases">
        <authorList>
            <person name="Kallberg Y."/>
            <person name="Tangrot J."/>
            <person name="Rosling A."/>
        </authorList>
    </citation>
    <scope>NUCLEOTIDE SEQUENCE</scope>
    <source>
        <strain evidence="2">MA453B</strain>
    </source>
</reference>
<name>A0A9N9JPY6_9GLOM</name>
<keyword evidence="3" id="KW-1185">Reference proteome</keyword>
<organism evidence="2 3">
    <name type="scientific">Dentiscutata erythropus</name>
    <dbReference type="NCBI Taxonomy" id="1348616"/>
    <lineage>
        <taxon>Eukaryota</taxon>
        <taxon>Fungi</taxon>
        <taxon>Fungi incertae sedis</taxon>
        <taxon>Mucoromycota</taxon>
        <taxon>Glomeromycotina</taxon>
        <taxon>Glomeromycetes</taxon>
        <taxon>Diversisporales</taxon>
        <taxon>Gigasporaceae</taxon>
        <taxon>Dentiscutata</taxon>
    </lineage>
</organism>
<evidence type="ECO:0000313" key="2">
    <source>
        <dbReference type="EMBL" id="CAG8789045.1"/>
    </source>
</evidence>
<feature type="non-terminal residue" evidence="2">
    <location>
        <position position="55"/>
    </location>
</feature>
<proteinExistence type="predicted"/>
<dbReference type="AlphaFoldDB" id="A0A9N9JPY6"/>
<dbReference type="Proteomes" id="UP000789405">
    <property type="component" value="Unassembled WGS sequence"/>
</dbReference>
<sequence length="55" mass="6223">NRHKPNFRHMARFKLSRNITTSEPPVLQSASETLTSIPPRDMPLTADEGESEEMA</sequence>
<feature type="compositionally biased region" description="Polar residues" evidence="1">
    <location>
        <begin position="17"/>
        <end position="36"/>
    </location>
</feature>
<comment type="caution">
    <text evidence="2">The sequence shown here is derived from an EMBL/GenBank/DDBJ whole genome shotgun (WGS) entry which is preliminary data.</text>
</comment>
<evidence type="ECO:0000256" key="1">
    <source>
        <dbReference type="SAM" id="MobiDB-lite"/>
    </source>
</evidence>
<feature type="region of interest" description="Disordered" evidence="1">
    <location>
        <begin position="17"/>
        <end position="55"/>
    </location>
</feature>